<feature type="compositionally biased region" description="Polar residues" evidence="6">
    <location>
        <begin position="185"/>
        <end position="198"/>
    </location>
</feature>
<dbReference type="PANTHER" id="PTHR24012">
    <property type="entry name" value="RNA BINDING PROTEIN"/>
    <property type="match status" value="1"/>
</dbReference>
<keyword evidence="3 5" id="KW-0694">RNA-binding</keyword>
<gene>
    <name evidence="8" type="ORF">ALEPTO_LOCUS8377</name>
</gene>
<dbReference type="SUPFAM" id="SSF54928">
    <property type="entry name" value="RNA-binding domain, RBD"/>
    <property type="match status" value="1"/>
</dbReference>
<dbReference type="AlphaFoldDB" id="A0A9N9CLS6"/>
<comment type="caution">
    <text evidence="8">The sequence shown here is derived from an EMBL/GenBank/DDBJ whole genome shotgun (WGS) entry which is preliminary data.</text>
</comment>
<accession>A0A9N9CLS6</accession>
<evidence type="ECO:0000259" key="7">
    <source>
        <dbReference type="PROSITE" id="PS50102"/>
    </source>
</evidence>
<organism evidence="8 9">
    <name type="scientific">Ambispora leptoticha</name>
    <dbReference type="NCBI Taxonomy" id="144679"/>
    <lineage>
        <taxon>Eukaryota</taxon>
        <taxon>Fungi</taxon>
        <taxon>Fungi incertae sedis</taxon>
        <taxon>Mucoromycota</taxon>
        <taxon>Glomeromycotina</taxon>
        <taxon>Glomeromycetes</taxon>
        <taxon>Archaeosporales</taxon>
        <taxon>Ambisporaceae</taxon>
        <taxon>Ambispora</taxon>
    </lineage>
</organism>
<reference evidence="8" key="1">
    <citation type="submission" date="2021-06" db="EMBL/GenBank/DDBJ databases">
        <authorList>
            <person name="Kallberg Y."/>
            <person name="Tangrot J."/>
            <person name="Rosling A."/>
        </authorList>
    </citation>
    <scope>NUCLEOTIDE SEQUENCE</scope>
    <source>
        <strain evidence="8">FL130A</strain>
    </source>
</reference>
<evidence type="ECO:0000313" key="8">
    <source>
        <dbReference type="EMBL" id="CAG8606471.1"/>
    </source>
</evidence>
<sequence>MTSTRSNTTSSKLDEKRLYIGNLDPSIDEYTVVKLFEPYGKITHLDYLFHKSGPRRGQPRGYCFLEYSRKEEALKAMNAMHSKVIKHRSMIVTFAYAAPDNYETGNNSYFKKRGSASILNNRPTTISLLKTHKMVNVSTDSKIQALERKLAQMKQQQPSQSSANSSSVSRPSFSSTKLEEKSKKANPSSLLSTISQDIVSDAAGNKQQSKLNREQRRFSPYELSKEKK</sequence>
<evidence type="ECO:0000256" key="2">
    <source>
        <dbReference type="ARBA" id="ARBA00022737"/>
    </source>
</evidence>
<evidence type="ECO:0000256" key="3">
    <source>
        <dbReference type="ARBA" id="ARBA00022884"/>
    </source>
</evidence>
<dbReference type="CDD" id="cd12355">
    <property type="entry name" value="RRM_RBM18"/>
    <property type="match status" value="1"/>
</dbReference>
<dbReference type="Gene3D" id="3.30.70.330">
    <property type="match status" value="1"/>
</dbReference>
<dbReference type="InterPro" id="IPR012677">
    <property type="entry name" value="Nucleotide-bd_a/b_plait_sf"/>
</dbReference>
<dbReference type="InterPro" id="IPR039157">
    <property type="entry name" value="RBM18_RRM"/>
</dbReference>
<dbReference type="SMART" id="SM00360">
    <property type="entry name" value="RRM"/>
    <property type="match status" value="1"/>
</dbReference>
<proteinExistence type="predicted"/>
<evidence type="ECO:0000313" key="9">
    <source>
        <dbReference type="Proteomes" id="UP000789508"/>
    </source>
</evidence>
<evidence type="ECO:0000256" key="4">
    <source>
        <dbReference type="ARBA" id="ARBA00030780"/>
    </source>
</evidence>
<dbReference type="GO" id="GO:0003723">
    <property type="term" value="F:RNA binding"/>
    <property type="evidence" value="ECO:0007669"/>
    <property type="project" value="UniProtKB-UniRule"/>
</dbReference>
<dbReference type="OrthoDB" id="6730379at2759"/>
<protein>
    <recommendedName>
        <fullName evidence="1">Probable RNA-binding protein 18</fullName>
    </recommendedName>
    <alternativeName>
        <fullName evidence="4">RNA-binding motif protein 18</fullName>
    </alternativeName>
</protein>
<dbReference type="InterPro" id="IPR000504">
    <property type="entry name" value="RRM_dom"/>
</dbReference>
<dbReference type="EMBL" id="CAJVPS010004662">
    <property type="protein sequence ID" value="CAG8606471.1"/>
    <property type="molecule type" value="Genomic_DNA"/>
</dbReference>
<keyword evidence="2" id="KW-0677">Repeat</keyword>
<feature type="compositionally biased region" description="Basic and acidic residues" evidence="6">
    <location>
        <begin position="211"/>
        <end position="228"/>
    </location>
</feature>
<feature type="region of interest" description="Disordered" evidence="6">
    <location>
        <begin position="150"/>
        <end position="228"/>
    </location>
</feature>
<dbReference type="Proteomes" id="UP000789508">
    <property type="component" value="Unassembled WGS sequence"/>
</dbReference>
<name>A0A9N9CLS6_9GLOM</name>
<dbReference type="PROSITE" id="PS50102">
    <property type="entry name" value="RRM"/>
    <property type="match status" value="1"/>
</dbReference>
<dbReference type="InterPro" id="IPR035979">
    <property type="entry name" value="RBD_domain_sf"/>
</dbReference>
<evidence type="ECO:0000256" key="5">
    <source>
        <dbReference type="PROSITE-ProRule" id="PRU00176"/>
    </source>
</evidence>
<evidence type="ECO:0000256" key="6">
    <source>
        <dbReference type="SAM" id="MobiDB-lite"/>
    </source>
</evidence>
<feature type="domain" description="RRM" evidence="7">
    <location>
        <begin position="16"/>
        <end position="97"/>
    </location>
</feature>
<keyword evidence="9" id="KW-1185">Reference proteome</keyword>
<evidence type="ECO:0000256" key="1">
    <source>
        <dbReference type="ARBA" id="ARBA00021141"/>
    </source>
</evidence>
<feature type="compositionally biased region" description="Low complexity" evidence="6">
    <location>
        <begin position="155"/>
        <end position="175"/>
    </location>
</feature>
<dbReference type="Pfam" id="PF00076">
    <property type="entry name" value="RRM_1"/>
    <property type="match status" value="1"/>
</dbReference>